<evidence type="ECO:0000259" key="10">
    <source>
        <dbReference type="PROSITE" id="PS51192"/>
    </source>
</evidence>
<keyword evidence="5" id="KW-0067">ATP-binding</keyword>
<keyword evidence="3 12" id="KW-0378">Hydrolase</keyword>
<dbReference type="InterPro" id="IPR004589">
    <property type="entry name" value="DNA_helicase_ATP-dep_RecQ"/>
</dbReference>
<dbReference type="Gene3D" id="3.40.50.2020">
    <property type="match status" value="1"/>
</dbReference>
<gene>
    <name evidence="12" type="ORF">ETI04_04855</name>
</gene>
<keyword evidence="4 12" id="KW-0347">Helicase</keyword>
<keyword evidence="6" id="KW-0238">DNA-binding</keyword>
<reference evidence="12 13" key="1">
    <citation type="submission" date="2019-01" db="EMBL/GenBank/DDBJ databases">
        <title>Draft genome sequences of Macrococcus caseolyticus, Macrococcus canis, Macrococcus bohemicus and Macrococcus goetzii.</title>
        <authorList>
            <person name="Mazhar S."/>
            <person name="Altermann E."/>
            <person name="Hill C."/>
            <person name="Mcauliffe O."/>
        </authorList>
    </citation>
    <scope>NUCLEOTIDE SEQUENCE [LARGE SCALE GENOMIC DNA]</scope>
    <source>
        <strain evidence="12 13">DPC7162</strain>
    </source>
</reference>
<dbReference type="SUPFAM" id="SSF52540">
    <property type="entry name" value="P-loop containing nucleoside triphosphate hydrolases"/>
    <property type="match status" value="1"/>
</dbReference>
<dbReference type="GO" id="GO:0006281">
    <property type="term" value="P:DNA repair"/>
    <property type="evidence" value="ECO:0007669"/>
    <property type="project" value="TreeGrafter"/>
</dbReference>
<dbReference type="GO" id="GO:0006310">
    <property type="term" value="P:DNA recombination"/>
    <property type="evidence" value="ECO:0007669"/>
    <property type="project" value="InterPro"/>
</dbReference>
<dbReference type="GO" id="GO:0043138">
    <property type="term" value="F:3'-5' DNA helicase activity"/>
    <property type="evidence" value="ECO:0007669"/>
    <property type="project" value="UniProtKB-EC"/>
</dbReference>
<dbReference type="PROSITE" id="PS51194">
    <property type="entry name" value="HELICASE_CTER"/>
    <property type="match status" value="1"/>
</dbReference>
<keyword evidence="2" id="KW-0547">Nucleotide-binding</keyword>
<dbReference type="InterPro" id="IPR001650">
    <property type="entry name" value="Helicase_C-like"/>
</dbReference>
<dbReference type="EC" id="5.6.2.4" evidence="9"/>
<protein>
    <recommendedName>
        <fullName evidence="9">DNA 3'-5' helicase</fullName>
        <ecNumber evidence="9">5.6.2.4</ecNumber>
    </recommendedName>
</protein>
<evidence type="ECO:0000313" key="13">
    <source>
        <dbReference type="Proteomes" id="UP000294865"/>
    </source>
</evidence>
<dbReference type="SMART" id="SM00490">
    <property type="entry name" value="HELICc"/>
    <property type="match status" value="1"/>
</dbReference>
<dbReference type="GO" id="GO:0003677">
    <property type="term" value="F:DNA binding"/>
    <property type="evidence" value="ECO:0007669"/>
    <property type="project" value="UniProtKB-KW"/>
</dbReference>
<dbReference type="RefSeq" id="WP_133419393.1">
    <property type="nucleotide sequence ID" value="NZ_SDQG01000002.1"/>
</dbReference>
<dbReference type="GO" id="GO:0016787">
    <property type="term" value="F:hydrolase activity"/>
    <property type="evidence" value="ECO:0007669"/>
    <property type="project" value="UniProtKB-KW"/>
</dbReference>
<comment type="caution">
    <text evidence="12">The sequence shown here is derived from an EMBL/GenBank/DDBJ whole genome shotgun (WGS) entry which is preliminary data.</text>
</comment>
<dbReference type="Gene3D" id="3.40.50.300">
    <property type="entry name" value="P-loop containing nucleotide triphosphate hydrolases"/>
    <property type="match status" value="2"/>
</dbReference>
<dbReference type="InterPro" id="IPR011545">
    <property type="entry name" value="DEAD/DEAH_box_helicase_dom"/>
</dbReference>
<dbReference type="Pfam" id="PF00270">
    <property type="entry name" value="DEAD"/>
    <property type="match status" value="1"/>
</dbReference>
<dbReference type="Proteomes" id="UP000294865">
    <property type="component" value="Unassembled WGS sequence"/>
</dbReference>
<dbReference type="PROSITE" id="PS51192">
    <property type="entry name" value="HELICASE_ATP_BIND_1"/>
    <property type="match status" value="1"/>
</dbReference>
<evidence type="ECO:0000256" key="9">
    <source>
        <dbReference type="ARBA" id="ARBA00034808"/>
    </source>
</evidence>
<dbReference type="CDD" id="cd06223">
    <property type="entry name" value="PRTases_typeI"/>
    <property type="match status" value="1"/>
</dbReference>
<evidence type="ECO:0000256" key="7">
    <source>
        <dbReference type="ARBA" id="ARBA00023235"/>
    </source>
</evidence>
<proteinExistence type="inferred from homology"/>
<dbReference type="SMART" id="SM00487">
    <property type="entry name" value="DEXDc"/>
    <property type="match status" value="1"/>
</dbReference>
<evidence type="ECO:0000256" key="4">
    <source>
        <dbReference type="ARBA" id="ARBA00022806"/>
    </source>
</evidence>
<sequence length="689" mass="78565">MNIESRALQLLQTSYDNDAQFRDGQLEAIQAVANKRKVLVIQKTGWGKSIVYFIATKLLREDGSGPTIIISPLLALMHNQIDAAAKLGLNVVTINSNNRDEWDSIYSNLDGADAIIVSPEKLSDPRFIEALTAINDIELIVVDEAHSISDWGHDFRPDYQRIVNLLKTLPDSIAVLGTTATANDRVIDDIKDQLGDDLAVFRGNLMRDNISIQINPVQSKVERLAFVTDALLNHPFISKSQGIIYCLTKKECDSVAEFLKLHNIDAEAYYSGMQDEFGNNTEEAVLERFHEGALRVIVATIKLGMGYDKSNIGFVMHFQLPQNLISYYQQIGRAGRNEKPALAILLHGDEDEEIIKSFIDSSYKDPELLSEILDLLRQYPEGLSRNEILPRFNLNTTKLASVLKYLYVHEYIEMHKRKYVINEQNTFDATANAKLQNKLNDTRMNELNNLKRFINYDGCYMKYIAEELDAPDIKESCGMCTYCRNRMFVLMTNDNPYLESATQYKNKLHGEIAPRKRTAYNKKIEEHLQMQPGWTYTTDAYSPIGRRFMLEKEHDQFSEKTVATVRHFLKDMIYQNEIDAIVPVPSLKNPGLVKTLAKQLAQSFNIDYIEAVEKIRPGALQRDMKNSMMQEQNIKDTIRIVNHEQLTGKNILIIDDVVNSRWTMTVIASQLLESADKVYPFALIHNSSE</sequence>
<comment type="similarity">
    <text evidence="1">Belongs to the helicase family. RecQ subfamily.</text>
</comment>
<accession>A0A4R6C5F0</accession>
<evidence type="ECO:0000259" key="11">
    <source>
        <dbReference type="PROSITE" id="PS51194"/>
    </source>
</evidence>
<dbReference type="GO" id="GO:0043590">
    <property type="term" value="C:bacterial nucleoid"/>
    <property type="evidence" value="ECO:0007669"/>
    <property type="project" value="TreeGrafter"/>
</dbReference>
<evidence type="ECO:0000256" key="8">
    <source>
        <dbReference type="ARBA" id="ARBA00034617"/>
    </source>
</evidence>
<dbReference type="AlphaFoldDB" id="A0A4R6C5F0"/>
<keyword evidence="7" id="KW-0413">Isomerase</keyword>
<evidence type="ECO:0000256" key="3">
    <source>
        <dbReference type="ARBA" id="ARBA00022801"/>
    </source>
</evidence>
<evidence type="ECO:0000256" key="1">
    <source>
        <dbReference type="ARBA" id="ARBA00005446"/>
    </source>
</evidence>
<feature type="domain" description="Helicase ATP-binding" evidence="10">
    <location>
        <begin position="29"/>
        <end position="200"/>
    </location>
</feature>
<dbReference type="EMBL" id="SDQG01000002">
    <property type="protein sequence ID" value="TDM17232.1"/>
    <property type="molecule type" value="Genomic_DNA"/>
</dbReference>
<dbReference type="PANTHER" id="PTHR13710">
    <property type="entry name" value="DNA HELICASE RECQ FAMILY MEMBER"/>
    <property type="match status" value="1"/>
</dbReference>
<dbReference type="NCBIfam" id="TIGR00614">
    <property type="entry name" value="recQ_fam"/>
    <property type="match status" value="1"/>
</dbReference>
<evidence type="ECO:0000256" key="6">
    <source>
        <dbReference type="ARBA" id="ARBA00023125"/>
    </source>
</evidence>
<evidence type="ECO:0000256" key="2">
    <source>
        <dbReference type="ARBA" id="ARBA00022741"/>
    </source>
</evidence>
<dbReference type="GO" id="GO:0030894">
    <property type="term" value="C:replisome"/>
    <property type="evidence" value="ECO:0007669"/>
    <property type="project" value="TreeGrafter"/>
</dbReference>
<name>A0A4R6C5F0_9STAP</name>
<dbReference type="GO" id="GO:0005737">
    <property type="term" value="C:cytoplasm"/>
    <property type="evidence" value="ECO:0007669"/>
    <property type="project" value="TreeGrafter"/>
</dbReference>
<comment type="catalytic activity">
    <reaction evidence="8">
        <text>Couples ATP hydrolysis with the unwinding of duplex DNA by translocating in the 3'-5' direction.</text>
        <dbReference type="EC" id="5.6.2.4"/>
    </reaction>
</comment>
<dbReference type="InterPro" id="IPR027417">
    <property type="entry name" value="P-loop_NTPase"/>
</dbReference>
<dbReference type="InterPro" id="IPR000836">
    <property type="entry name" value="PRTase_dom"/>
</dbReference>
<dbReference type="InterPro" id="IPR014001">
    <property type="entry name" value="Helicase_ATP-bd"/>
</dbReference>
<dbReference type="PANTHER" id="PTHR13710:SF105">
    <property type="entry name" value="ATP-DEPENDENT DNA HELICASE Q1"/>
    <property type="match status" value="1"/>
</dbReference>
<feature type="domain" description="Helicase C-terminal" evidence="11">
    <location>
        <begin position="226"/>
        <end position="384"/>
    </location>
</feature>
<dbReference type="InterPro" id="IPR029057">
    <property type="entry name" value="PRTase-like"/>
</dbReference>
<organism evidence="12 13">
    <name type="scientific">Macrococcoides canis</name>
    <dbReference type="NCBI Taxonomy" id="1855823"/>
    <lineage>
        <taxon>Bacteria</taxon>
        <taxon>Bacillati</taxon>
        <taxon>Bacillota</taxon>
        <taxon>Bacilli</taxon>
        <taxon>Bacillales</taxon>
        <taxon>Staphylococcaceae</taxon>
        <taxon>Macrococcoides</taxon>
    </lineage>
</organism>
<dbReference type="Pfam" id="PF00271">
    <property type="entry name" value="Helicase_C"/>
    <property type="match status" value="1"/>
</dbReference>
<dbReference type="GO" id="GO:0009378">
    <property type="term" value="F:four-way junction helicase activity"/>
    <property type="evidence" value="ECO:0007669"/>
    <property type="project" value="TreeGrafter"/>
</dbReference>
<dbReference type="GO" id="GO:0005524">
    <property type="term" value="F:ATP binding"/>
    <property type="evidence" value="ECO:0007669"/>
    <property type="project" value="UniProtKB-KW"/>
</dbReference>
<evidence type="ECO:0000256" key="5">
    <source>
        <dbReference type="ARBA" id="ARBA00022840"/>
    </source>
</evidence>
<evidence type="ECO:0000313" key="12">
    <source>
        <dbReference type="EMBL" id="TDM17232.1"/>
    </source>
</evidence>
<dbReference type="SUPFAM" id="SSF53271">
    <property type="entry name" value="PRTase-like"/>
    <property type="match status" value="1"/>
</dbReference>